<keyword evidence="1 3" id="KW-0479">Metal-binding</keyword>
<dbReference type="Pfam" id="PF13920">
    <property type="entry name" value="zf-C3HC4_3"/>
    <property type="match status" value="1"/>
</dbReference>
<comment type="caution">
    <text evidence="6">The sequence shown here is derived from an EMBL/GenBank/DDBJ whole genome shotgun (WGS) entry which is preliminary data.</text>
</comment>
<evidence type="ECO:0000313" key="6">
    <source>
        <dbReference type="EMBL" id="CAH3158574.1"/>
    </source>
</evidence>
<keyword evidence="1 3" id="KW-0863">Zinc-finger</keyword>
<dbReference type="InterPro" id="IPR001841">
    <property type="entry name" value="Znf_RING"/>
</dbReference>
<dbReference type="InterPro" id="IPR013083">
    <property type="entry name" value="Znf_RING/FYVE/PHD"/>
</dbReference>
<feature type="coiled-coil region" evidence="4">
    <location>
        <begin position="639"/>
        <end position="702"/>
    </location>
</feature>
<dbReference type="EMBL" id="CALNXK010000111">
    <property type="protein sequence ID" value="CAH3158574.1"/>
    <property type="molecule type" value="Genomic_DNA"/>
</dbReference>
<name>A0ABN8Q718_9CNID</name>
<evidence type="ECO:0000256" key="4">
    <source>
        <dbReference type="SAM" id="Coils"/>
    </source>
</evidence>
<accession>A0ABN8Q718</accession>
<dbReference type="Gene3D" id="3.30.40.10">
    <property type="entry name" value="Zinc/RING finger domain, C3HC4 (zinc finger)"/>
    <property type="match status" value="1"/>
</dbReference>
<proteinExistence type="predicted"/>
<evidence type="ECO:0000256" key="1">
    <source>
        <dbReference type="ARBA" id="ARBA00022771"/>
    </source>
</evidence>
<gene>
    <name evidence="6" type="ORF">PLOB_00003253</name>
</gene>
<protein>
    <recommendedName>
        <fullName evidence="5">RING-type domain-containing protein</fullName>
    </recommendedName>
</protein>
<reference evidence="6 7" key="1">
    <citation type="submission" date="2022-05" db="EMBL/GenBank/DDBJ databases">
        <authorList>
            <consortium name="Genoscope - CEA"/>
            <person name="William W."/>
        </authorList>
    </citation>
    <scope>NUCLEOTIDE SEQUENCE [LARGE SCALE GENOMIC DNA]</scope>
</reference>
<keyword evidence="7" id="KW-1185">Reference proteome</keyword>
<evidence type="ECO:0000256" key="3">
    <source>
        <dbReference type="PROSITE-ProRule" id="PRU00175"/>
    </source>
</evidence>
<evidence type="ECO:0000313" key="7">
    <source>
        <dbReference type="Proteomes" id="UP001159405"/>
    </source>
</evidence>
<organism evidence="6 7">
    <name type="scientific">Porites lobata</name>
    <dbReference type="NCBI Taxonomy" id="104759"/>
    <lineage>
        <taxon>Eukaryota</taxon>
        <taxon>Metazoa</taxon>
        <taxon>Cnidaria</taxon>
        <taxon>Anthozoa</taxon>
        <taxon>Hexacorallia</taxon>
        <taxon>Scleractinia</taxon>
        <taxon>Fungiina</taxon>
        <taxon>Poritidae</taxon>
        <taxon>Porites</taxon>
    </lineage>
</organism>
<keyword evidence="4" id="KW-0175">Coiled coil</keyword>
<dbReference type="PROSITE" id="PS50089">
    <property type="entry name" value="ZF_RING_2"/>
    <property type="match status" value="1"/>
</dbReference>
<evidence type="ECO:0000259" key="5">
    <source>
        <dbReference type="PROSITE" id="PS50089"/>
    </source>
</evidence>
<dbReference type="Proteomes" id="UP001159405">
    <property type="component" value="Unassembled WGS sequence"/>
</dbReference>
<keyword evidence="2" id="KW-0862">Zinc</keyword>
<sequence length="825" mass="93661">MSSQPLSLTHHAAQKRKISWRWGMAGNLTSKKSVSLSLTSQYAPSWKTWEGIRELVQNWHDGVFSSLEKMQLDCKTEMLPRSSVAFLPCKEGDLLVYKAVLATAGNSFLYEEMTKLNSSSDDFQSVNGEFDRSFESTRDQQQRNVVLGKIVYSPFRKKLILVNYNTELMRKVLLLGFSKKASSKEVIGQFGEGLKVGALALVREGRFVSMETSRDRWKFGLSCDDTFNEEVLTVFVKDRSKGFDDDDDDDNGDDDLGQQDTCVTVRPLCFEDWKVYLERFLFLCPPSDCVKSEIGTLLIGDRYKGQLYVKGVWVLDLSKDGLSSGVDFAHLKIDRDRRAVMHLSDIDHQVSSMWVHAIEHRPDLIPLYYSLLEENNTSDVRHADFYLTDKSAFLVAQQFFAIHGSMTYPVSNSISTELLDEIKQEIHQKLVLCNEALINILYKSGAVEPVESILSRASMKKSVIVPYVDLTQDEVSTLKHIEKLVQICIPEFKMGSMDISEASGNAIVLTDSNHFEIPRGLLREKIEHYGGENCRRGDSCLCREALIAAKILTLQPNLNAGKTSSDHSNHNIIRLVASLSTQVCKLNPPFCGSLHEKHSSAEKALDFSVLRDREMMLLGERDVLNEKLLHKDKTHAQELLKLQSKISSLEKELAGQQVNLVNIEEEMSERWKISIQKLHQEMAELSNTITDLKRDKIFFQEKLTAAKEDASNKQKSHSRQMSVLTDKSDVLRRRLAAKFEKLSQIVLASQEVSSESVAEILKSTAKEIEEMWFQKDNCIICTLEKPNCVVIPCRHQITCFKCTSFLETCSYCRGPIYERILTYGL</sequence>
<evidence type="ECO:0000256" key="2">
    <source>
        <dbReference type="ARBA" id="ARBA00022833"/>
    </source>
</evidence>
<feature type="domain" description="RING-type" evidence="5">
    <location>
        <begin position="778"/>
        <end position="813"/>
    </location>
</feature>